<dbReference type="PANTHER" id="PTHR36364">
    <property type="entry name" value="OS03G0203000 PROTEIN"/>
    <property type="match status" value="1"/>
</dbReference>
<dbReference type="Proteomes" id="UP001318860">
    <property type="component" value="Unassembled WGS sequence"/>
</dbReference>
<protein>
    <submittedName>
        <fullName evidence="2">Uncharacterized protein</fullName>
    </submittedName>
</protein>
<feature type="compositionally biased region" description="Basic and acidic residues" evidence="1">
    <location>
        <begin position="286"/>
        <end position="304"/>
    </location>
</feature>
<feature type="compositionally biased region" description="Basic and acidic residues" evidence="1">
    <location>
        <begin position="247"/>
        <end position="278"/>
    </location>
</feature>
<feature type="compositionally biased region" description="Basic and acidic residues" evidence="1">
    <location>
        <begin position="71"/>
        <end position="87"/>
    </location>
</feature>
<name>A0ABR0UFB9_REHGL</name>
<accession>A0ABR0UFB9</accession>
<feature type="compositionally biased region" description="Basic and acidic residues" evidence="1">
    <location>
        <begin position="315"/>
        <end position="324"/>
    </location>
</feature>
<evidence type="ECO:0000313" key="3">
    <source>
        <dbReference type="Proteomes" id="UP001318860"/>
    </source>
</evidence>
<feature type="region of interest" description="Disordered" evidence="1">
    <location>
        <begin position="1"/>
        <end position="110"/>
    </location>
</feature>
<sequence length="349" mass="40563">MSRREHRSYDSKRLRSRFDREPRRDGKPETERPPAEPELDKGRLDRDHKNYREFPLSRDSKVESGIMSNESENRADGHQRGTKHSSDPTKVPQSRSYFQHDDRGSVGQIGRSFSRRTDNVNGLLREVLPDVNLTFMGFNVVLVGCPINLKKVISVTQMARGIVLKRGWWRDPKEHQNDKAIHKTVSSDTQQKDEKPKDNREDNRANPKPPVHKRPSFREQKIPDDPEKTNKATADSVMPNPQNHAVDSSRRDKRGEASRRYDKSERQFAGERDLKEAQAWRCNFSSRDDRSGGNNRYRDRDGFTHRQGYRPSGSRVDKWKHDLYNEANRSPTPKNEEDQISKIEALLAL</sequence>
<feature type="region of interest" description="Disordered" evidence="1">
    <location>
        <begin position="173"/>
        <end position="340"/>
    </location>
</feature>
<reference evidence="2 3" key="1">
    <citation type="journal article" date="2021" name="Comput. Struct. Biotechnol. J.">
        <title>De novo genome assembly of the potent medicinal plant Rehmannia glutinosa using nanopore technology.</title>
        <authorList>
            <person name="Ma L."/>
            <person name="Dong C."/>
            <person name="Song C."/>
            <person name="Wang X."/>
            <person name="Zheng X."/>
            <person name="Niu Y."/>
            <person name="Chen S."/>
            <person name="Feng W."/>
        </authorList>
    </citation>
    <scope>NUCLEOTIDE SEQUENCE [LARGE SCALE GENOMIC DNA]</scope>
    <source>
        <strain evidence="2">DH-2019</strain>
    </source>
</reference>
<evidence type="ECO:0000256" key="1">
    <source>
        <dbReference type="SAM" id="MobiDB-lite"/>
    </source>
</evidence>
<feature type="compositionally biased region" description="Basic and acidic residues" evidence="1">
    <location>
        <begin position="190"/>
        <end position="205"/>
    </location>
</feature>
<gene>
    <name evidence="2" type="ORF">DH2020_045275</name>
</gene>
<proteinExistence type="predicted"/>
<dbReference type="PANTHER" id="PTHR36364:SF1">
    <property type="entry name" value="OS03G0203000 PROTEIN"/>
    <property type="match status" value="1"/>
</dbReference>
<organism evidence="2 3">
    <name type="scientific">Rehmannia glutinosa</name>
    <name type="common">Chinese foxglove</name>
    <dbReference type="NCBI Taxonomy" id="99300"/>
    <lineage>
        <taxon>Eukaryota</taxon>
        <taxon>Viridiplantae</taxon>
        <taxon>Streptophyta</taxon>
        <taxon>Embryophyta</taxon>
        <taxon>Tracheophyta</taxon>
        <taxon>Spermatophyta</taxon>
        <taxon>Magnoliopsida</taxon>
        <taxon>eudicotyledons</taxon>
        <taxon>Gunneridae</taxon>
        <taxon>Pentapetalae</taxon>
        <taxon>asterids</taxon>
        <taxon>lamiids</taxon>
        <taxon>Lamiales</taxon>
        <taxon>Orobanchaceae</taxon>
        <taxon>Rehmannieae</taxon>
        <taxon>Rehmannia</taxon>
    </lineage>
</organism>
<dbReference type="EMBL" id="JABTTQ020002951">
    <property type="protein sequence ID" value="KAK6120987.1"/>
    <property type="molecule type" value="Genomic_DNA"/>
</dbReference>
<feature type="compositionally biased region" description="Basic and acidic residues" evidence="1">
    <location>
        <begin position="216"/>
        <end position="230"/>
    </location>
</feature>
<keyword evidence="3" id="KW-1185">Reference proteome</keyword>
<comment type="caution">
    <text evidence="2">The sequence shown here is derived from an EMBL/GenBank/DDBJ whole genome shotgun (WGS) entry which is preliminary data.</text>
</comment>
<feature type="compositionally biased region" description="Basic and acidic residues" evidence="1">
    <location>
        <begin position="7"/>
        <end position="62"/>
    </location>
</feature>
<evidence type="ECO:0000313" key="2">
    <source>
        <dbReference type="EMBL" id="KAK6120987.1"/>
    </source>
</evidence>